<evidence type="ECO:0000313" key="1">
    <source>
        <dbReference type="EMBL" id="GIU43643.1"/>
    </source>
</evidence>
<evidence type="ECO:0000313" key="2">
    <source>
        <dbReference type="Proteomes" id="UP000887104"/>
    </source>
</evidence>
<comment type="caution">
    <text evidence="1">The sequence shown here is derived from an EMBL/GenBank/DDBJ whole genome shotgun (WGS) entry which is preliminary data.</text>
</comment>
<dbReference type="EMBL" id="BPEY01000016">
    <property type="protein sequence ID" value="GIU43643.1"/>
    <property type="molecule type" value="Genomic_DNA"/>
</dbReference>
<sequence>MLLIAGGLFTPVTTSASELNQNNLPQSQILAVDFHSTSDISNQPTNVLEMLYVDSEAQSRLGIPLTLKDTPAKNTDNRDSEYAPLVSQRFISFSQHDPLQSRPDYQLAFEFSVPPVPCFTVGYRVDMAPAVEWALHIASPSNRLSAWKETNTLYRFSQSRLAS</sequence>
<protein>
    <submittedName>
        <fullName evidence="1">Uncharacterized protein</fullName>
    </submittedName>
</protein>
<gene>
    <name evidence="1" type="ORF">TUM4438_13030</name>
</gene>
<accession>A0ABQ4P7Z7</accession>
<organism evidence="1 2">
    <name type="scientific">Shewanella sairae</name>
    <dbReference type="NCBI Taxonomy" id="190310"/>
    <lineage>
        <taxon>Bacteria</taxon>
        <taxon>Pseudomonadati</taxon>
        <taxon>Pseudomonadota</taxon>
        <taxon>Gammaproteobacteria</taxon>
        <taxon>Alteromonadales</taxon>
        <taxon>Shewanellaceae</taxon>
        <taxon>Shewanella</taxon>
    </lineage>
</organism>
<dbReference type="Proteomes" id="UP000887104">
    <property type="component" value="Unassembled WGS sequence"/>
</dbReference>
<reference evidence="1" key="1">
    <citation type="submission" date="2021-05" db="EMBL/GenBank/DDBJ databases">
        <title>Molecular characterization for Shewanella algae harboring chromosomal blaOXA-55-like strains isolated from clinical and environment sample.</title>
        <authorList>
            <person name="Ohama Y."/>
            <person name="Aoki K."/>
            <person name="Harada S."/>
            <person name="Moriya K."/>
            <person name="Ishii Y."/>
            <person name="Tateda K."/>
        </authorList>
    </citation>
    <scope>NUCLEOTIDE SEQUENCE</scope>
    <source>
        <strain evidence="1">JCM 11563</strain>
    </source>
</reference>
<keyword evidence="2" id="KW-1185">Reference proteome</keyword>
<proteinExistence type="predicted"/>
<name>A0ABQ4P7Z7_9GAMM</name>